<feature type="domain" description="Glycosyl transferase family 1" evidence="1">
    <location>
        <begin position="204"/>
        <end position="375"/>
    </location>
</feature>
<gene>
    <name evidence="2" type="ORF">C0W93_04805</name>
</gene>
<name>A0A2T3KZ07_PHOLD</name>
<dbReference type="AlphaFoldDB" id="A0A2T3KZ07"/>
<organism evidence="2 3">
    <name type="scientific">Photobacterium leiognathi subsp. mandapamensis</name>
    <name type="common">Photobacterium mandapamensis</name>
    <dbReference type="NCBI Taxonomy" id="48408"/>
    <lineage>
        <taxon>Bacteria</taxon>
        <taxon>Pseudomonadati</taxon>
        <taxon>Pseudomonadota</taxon>
        <taxon>Gammaproteobacteria</taxon>
        <taxon>Vibrionales</taxon>
        <taxon>Vibrionaceae</taxon>
        <taxon>Photobacterium</taxon>
    </lineage>
</organism>
<accession>A0A2T3KZ07</accession>
<dbReference type="PANTHER" id="PTHR12526">
    <property type="entry name" value="GLYCOSYLTRANSFERASE"/>
    <property type="match status" value="1"/>
</dbReference>
<dbReference type="SUPFAM" id="SSF53756">
    <property type="entry name" value="UDP-Glycosyltransferase/glycogen phosphorylase"/>
    <property type="match status" value="1"/>
</dbReference>
<dbReference type="RefSeq" id="WP_107184428.1">
    <property type="nucleotide sequence ID" value="NZ_PYNS01000002.1"/>
</dbReference>
<dbReference type="Proteomes" id="UP000240530">
    <property type="component" value="Unassembled WGS sequence"/>
</dbReference>
<dbReference type="GO" id="GO:0016757">
    <property type="term" value="F:glycosyltransferase activity"/>
    <property type="evidence" value="ECO:0007669"/>
    <property type="project" value="InterPro"/>
</dbReference>
<evidence type="ECO:0000259" key="1">
    <source>
        <dbReference type="Pfam" id="PF00534"/>
    </source>
</evidence>
<protein>
    <submittedName>
        <fullName evidence="2">Glycosyltransferase WbuB</fullName>
    </submittedName>
</protein>
<dbReference type="InterPro" id="IPR001296">
    <property type="entry name" value="Glyco_trans_1"/>
</dbReference>
<dbReference type="Gene3D" id="3.40.50.2000">
    <property type="entry name" value="Glycogen Phosphorylase B"/>
    <property type="match status" value="2"/>
</dbReference>
<evidence type="ECO:0000313" key="3">
    <source>
        <dbReference type="Proteomes" id="UP000240530"/>
    </source>
</evidence>
<sequence length="406" mass="46582">MKLALIIDDYLPHSTRVGAKMFHELALELQNQGHTVTVITPAFHQSEMLVEEQLGGIRVWRFRSGKIKDIGKVQRAINETLLSTKAWMAIKPKVMNDTFDGVVYYSPSIFFGHLVKKIKQRCSCRSYLVLRDLFPQWVIDSGMIKESSLIAKYFRWFEKYSYNQADMIGLMSDKNIEVFTKQYSQYSTQILRNWAKLTPVLNNRNSYRKQLNLDDKIIFFYGGNIGHAQDMINLMKLAKGMKEYHNAHFLFVGQGDEVALIERLATEWKLDNYTYLPSISQDNFKLLLSEIDIGLFSLAKGHTAHNFPGKLLGYMVESKPILGSVNSGNDLLEMINDNQAGFAFVNGDDEPFLDAAIRLYYNQEQRLALGLNAKELLIREFSVEAVAKAITEEIANNHENDRSRNH</sequence>
<dbReference type="PANTHER" id="PTHR12526:SF609">
    <property type="entry name" value="LIPOPOLYSACCHARIDE BIOSYNTHESIS PROTEIN"/>
    <property type="match status" value="1"/>
</dbReference>
<dbReference type="GO" id="GO:1901135">
    <property type="term" value="P:carbohydrate derivative metabolic process"/>
    <property type="evidence" value="ECO:0007669"/>
    <property type="project" value="UniProtKB-ARBA"/>
</dbReference>
<dbReference type="CDD" id="cd03794">
    <property type="entry name" value="GT4_WbuB-like"/>
    <property type="match status" value="1"/>
</dbReference>
<proteinExistence type="predicted"/>
<reference evidence="2 3" key="1">
    <citation type="submission" date="2018-03" db="EMBL/GenBank/DDBJ databases">
        <title>Whole genome sequencing of Histamine producing bacteria.</title>
        <authorList>
            <person name="Butler K."/>
        </authorList>
    </citation>
    <scope>NUCLEOTIDE SEQUENCE [LARGE SCALE GENOMIC DNA]</scope>
    <source>
        <strain evidence="2 3">Res.4.1</strain>
    </source>
</reference>
<dbReference type="EMBL" id="PYNS01000002">
    <property type="protein sequence ID" value="PSV13040.1"/>
    <property type="molecule type" value="Genomic_DNA"/>
</dbReference>
<evidence type="ECO:0000313" key="2">
    <source>
        <dbReference type="EMBL" id="PSV13040.1"/>
    </source>
</evidence>
<keyword evidence="2" id="KW-0808">Transferase</keyword>
<comment type="caution">
    <text evidence="2">The sequence shown here is derived from an EMBL/GenBank/DDBJ whole genome shotgun (WGS) entry which is preliminary data.</text>
</comment>
<dbReference type="Pfam" id="PF00534">
    <property type="entry name" value="Glycos_transf_1"/>
    <property type="match status" value="1"/>
</dbReference>